<comment type="caution">
    <text evidence="5">The sequence shown here is derived from an EMBL/GenBank/DDBJ whole genome shotgun (WGS) entry which is preliminary data.</text>
</comment>
<dbReference type="Gene3D" id="1.10.225.10">
    <property type="entry name" value="Saposin-like"/>
    <property type="match status" value="1"/>
</dbReference>
<evidence type="ECO:0000256" key="1">
    <source>
        <dbReference type="ARBA" id="ARBA00023157"/>
    </source>
</evidence>
<dbReference type="Pfam" id="PF05184">
    <property type="entry name" value="SapB_1"/>
    <property type="match status" value="1"/>
</dbReference>
<accession>A0ABQ8X677</accession>
<proteinExistence type="predicted"/>
<gene>
    <name evidence="5" type="ORF">M0813_08989</name>
</gene>
<dbReference type="EMBL" id="JAOAOG010000329">
    <property type="protein sequence ID" value="KAJ6228163.1"/>
    <property type="molecule type" value="Genomic_DNA"/>
</dbReference>
<dbReference type="SUPFAM" id="SSF47862">
    <property type="entry name" value="Saposin"/>
    <property type="match status" value="1"/>
</dbReference>
<reference evidence="5" key="1">
    <citation type="submission" date="2022-08" db="EMBL/GenBank/DDBJ databases">
        <title>Novel sulfate-reducing endosymbionts in the free-living metamonad Anaeramoeba.</title>
        <authorList>
            <person name="Jerlstrom-Hultqvist J."/>
            <person name="Cepicka I."/>
            <person name="Gallot-Lavallee L."/>
            <person name="Salas-Leiva D."/>
            <person name="Curtis B.A."/>
            <person name="Zahonova K."/>
            <person name="Pipaliya S."/>
            <person name="Dacks J."/>
            <person name="Roger A.J."/>
        </authorList>
    </citation>
    <scope>NUCLEOTIDE SEQUENCE</scope>
    <source>
        <strain evidence="5">Schooner1</strain>
    </source>
</reference>
<organism evidence="5 6">
    <name type="scientific">Anaeramoeba flamelloides</name>
    <dbReference type="NCBI Taxonomy" id="1746091"/>
    <lineage>
        <taxon>Eukaryota</taxon>
        <taxon>Metamonada</taxon>
        <taxon>Anaeramoebidae</taxon>
        <taxon>Anaeramoeba</taxon>
    </lineage>
</organism>
<feature type="chain" id="PRO_5047009622" evidence="3">
    <location>
        <begin position="19"/>
        <end position="106"/>
    </location>
</feature>
<dbReference type="SMART" id="SM00741">
    <property type="entry name" value="SapB"/>
    <property type="match status" value="1"/>
</dbReference>
<evidence type="ECO:0000313" key="6">
    <source>
        <dbReference type="Proteomes" id="UP001150062"/>
    </source>
</evidence>
<feature type="signal peptide" evidence="3">
    <location>
        <begin position="1"/>
        <end position="18"/>
    </location>
</feature>
<evidence type="ECO:0000313" key="5">
    <source>
        <dbReference type="EMBL" id="KAJ6228163.1"/>
    </source>
</evidence>
<dbReference type="Proteomes" id="UP001150062">
    <property type="component" value="Unassembled WGS sequence"/>
</dbReference>
<protein>
    <submittedName>
        <fullName evidence="5">Saposin b domain-containing protein</fullName>
    </submittedName>
</protein>
<evidence type="ECO:0000256" key="3">
    <source>
        <dbReference type="SAM" id="SignalP"/>
    </source>
</evidence>
<dbReference type="InterPro" id="IPR008139">
    <property type="entry name" value="SaposinB_dom"/>
</dbReference>
<sequence length="106" mass="12728">MKFLIFLIFLIFLSQVFTQEANSKKVYNSIECTVCKWMAEEIEKWIEEEKTVEEIQKLLEKVCIVYPIKIREACDSIIEDYLPKIIEWIKQNEKPLTLCEYLKLCN</sequence>
<keyword evidence="2" id="KW-0325">Glycoprotein</keyword>
<dbReference type="InterPro" id="IPR051428">
    <property type="entry name" value="Sphingo_Act-Surfact_Prot"/>
</dbReference>
<feature type="domain" description="Saposin B-type" evidence="4">
    <location>
        <begin position="28"/>
        <end position="106"/>
    </location>
</feature>
<keyword evidence="6" id="KW-1185">Reference proteome</keyword>
<dbReference type="InterPro" id="IPR011001">
    <property type="entry name" value="Saposin-like"/>
</dbReference>
<dbReference type="InterPro" id="IPR008373">
    <property type="entry name" value="Saposin"/>
</dbReference>
<evidence type="ECO:0000259" key="4">
    <source>
        <dbReference type="PROSITE" id="PS50015"/>
    </source>
</evidence>
<dbReference type="InterPro" id="IPR007856">
    <property type="entry name" value="SapB_1"/>
</dbReference>
<keyword evidence="3" id="KW-0732">Signal</keyword>
<dbReference type="PANTHER" id="PTHR11480">
    <property type="entry name" value="SAPOSIN-RELATED"/>
    <property type="match status" value="1"/>
</dbReference>
<evidence type="ECO:0000256" key="2">
    <source>
        <dbReference type="ARBA" id="ARBA00023180"/>
    </source>
</evidence>
<name>A0ABQ8X677_9EUKA</name>
<dbReference type="PROSITE" id="PS50015">
    <property type="entry name" value="SAP_B"/>
    <property type="match status" value="1"/>
</dbReference>
<keyword evidence="1" id="KW-1015">Disulfide bond</keyword>
<dbReference type="InterPro" id="IPR008138">
    <property type="entry name" value="SapB_2"/>
</dbReference>
<dbReference type="Pfam" id="PF03489">
    <property type="entry name" value="SapB_2"/>
    <property type="match status" value="1"/>
</dbReference>
<dbReference type="PRINTS" id="PR01797">
    <property type="entry name" value="SAPOSIN"/>
</dbReference>